<dbReference type="InterPro" id="IPR036881">
    <property type="entry name" value="Glyco_hydro_3_C_sf"/>
</dbReference>
<keyword evidence="2 4" id="KW-0378">Hydrolase</keyword>
<dbReference type="InterPro" id="IPR036962">
    <property type="entry name" value="Glyco_hydro_3_N_sf"/>
</dbReference>
<name>A0ABU9UDZ4_9SPIR</name>
<dbReference type="PANTHER" id="PTHR42715:SF10">
    <property type="entry name" value="BETA-GLUCOSIDASE"/>
    <property type="match status" value="1"/>
</dbReference>
<dbReference type="Gene3D" id="3.40.50.1700">
    <property type="entry name" value="Glycoside hydrolase family 3 C-terminal domain"/>
    <property type="match status" value="1"/>
</dbReference>
<dbReference type="Proteomes" id="UP001466331">
    <property type="component" value="Unassembled WGS sequence"/>
</dbReference>
<dbReference type="Pfam" id="PF14310">
    <property type="entry name" value="Fn3-like"/>
    <property type="match status" value="1"/>
</dbReference>
<keyword evidence="4" id="KW-0326">Glycosidase</keyword>
<dbReference type="PRINTS" id="PR00133">
    <property type="entry name" value="GLHYDRLASE3"/>
</dbReference>
<dbReference type="SUPFAM" id="SSF56988">
    <property type="entry name" value="Anthrax protective antigen"/>
    <property type="match status" value="1"/>
</dbReference>
<keyword evidence="7" id="KW-1185">Reference proteome</keyword>
<dbReference type="Pfam" id="PF00933">
    <property type="entry name" value="Glyco_hydro_3"/>
    <property type="match status" value="1"/>
</dbReference>
<feature type="domain" description="PA14" evidence="5">
    <location>
        <begin position="416"/>
        <end position="564"/>
    </location>
</feature>
<keyword evidence="3" id="KW-0119">Carbohydrate metabolism</keyword>
<evidence type="ECO:0000256" key="4">
    <source>
        <dbReference type="RuleBase" id="RU361161"/>
    </source>
</evidence>
<accession>A0ABU9UDZ4</accession>
<evidence type="ECO:0000256" key="2">
    <source>
        <dbReference type="ARBA" id="ARBA00022801"/>
    </source>
</evidence>
<dbReference type="PROSITE" id="PS51820">
    <property type="entry name" value="PA14"/>
    <property type="match status" value="1"/>
</dbReference>
<dbReference type="EMBL" id="JBCHKQ010000003">
    <property type="protein sequence ID" value="MEM5948362.1"/>
    <property type="molecule type" value="Genomic_DNA"/>
</dbReference>
<sequence>MDFYFNDDAARRIDEDVRCIVSSLSLHQKVMLLSGKDYWSTWAFPEAGLDAVVMTDGPNGVRIGNESSSRPKDGFATAFPTGIAMASCWDVDLMYKIGAVLAHESLANDCDVLLGPCVNIVRFPLGGRNFETFSEDPLLAGKLGASYVRGLQDNGVAACLKHFALNNQEHERTRVSVEVEERALREIYLRVFEIVIREANPWTVMCSYNRIRGEYASSNSYLLRDVLKGEWAYDGVVMSDWGANHEVYGSLAAGLDLEMPGPALYRGYLLEEAVKNWQIDESVVDEAVERLVRLAKRLAFYREKNKNRSFFLSDAGQAELAFRVAAESCVLLKNENSVLPLDTTDIKRLAVLGPCADVAVYGGGGSSIVNCARTTTPLDGLREFLPDDVEIVYHEGASNRVRADRFSFAGLEVSWDDKSGFIEEYFPNRLFLGEPVSVRHVEAIDFWKLFPPVDEIDTNNFSVRWKGKVRAKKSGDYVFKLSYQGDFSFYIDGNCVVSDSNWKASPPYPFFTVKKYPVSLTAGREYEFCVELANATEDERSAMILQALYMESPEEQHKKIADAVSVAKSCDRVLVFLGHPVGYETEGADRDDMRLPGAQDKLVEELCKVRDDVVVVLNTGSPVEMPWIDDVAAVIQAHFYGQEGGRAVAAVLTGDVNPSGRLTVTYPMRYEDNPAYINYPGAKTVNYGEGIFVGYRYYMSKNIPVLFPFGHGLSYTSFSYSALNISGNVEEGIIVSVDVENTGDVDGAEVVQVYVRDIESSEVRPSIELAGFSRLELQRGEKKRVEIALDKRSFMFYSDKKKDWLLEKGDFEILVGASCSDIRLRGNVTV</sequence>
<reference evidence="6 7" key="1">
    <citation type="submission" date="2024-03" db="EMBL/GenBank/DDBJ databases">
        <title>Ignisphaera cupida sp. nov., a hyperthermophilic hydrolytic archaeon from a hot spring of Kamchatka, and proposal of Ignisphaeraceae fam. nov.</title>
        <authorList>
            <person name="Podosokorskaya O.A."/>
            <person name="Elcheninov A.G."/>
            <person name="Maltseva A.I."/>
            <person name="Zayulina K.S."/>
            <person name="Novikov A."/>
            <person name="Merkel A.Y."/>
        </authorList>
    </citation>
    <scope>NUCLEOTIDE SEQUENCE [LARGE SCALE GENOMIC DNA]</scope>
    <source>
        <strain evidence="6 7">38H-sp</strain>
    </source>
</reference>
<evidence type="ECO:0000256" key="1">
    <source>
        <dbReference type="ARBA" id="ARBA00005336"/>
    </source>
</evidence>
<evidence type="ECO:0000259" key="5">
    <source>
        <dbReference type="PROSITE" id="PS51820"/>
    </source>
</evidence>
<dbReference type="Gene3D" id="3.20.20.300">
    <property type="entry name" value="Glycoside hydrolase, family 3, N-terminal domain"/>
    <property type="match status" value="1"/>
</dbReference>
<comment type="similarity">
    <text evidence="1 4">Belongs to the glycosyl hydrolase 3 family.</text>
</comment>
<dbReference type="SUPFAM" id="SSF52279">
    <property type="entry name" value="Beta-D-glucan exohydrolase, C-terminal domain"/>
    <property type="match status" value="1"/>
</dbReference>
<dbReference type="InterPro" id="IPR002772">
    <property type="entry name" value="Glyco_hydro_3_C"/>
</dbReference>
<gene>
    <name evidence="6" type="ORF">WKV44_07375</name>
</gene>
<comment type="caution">
    <text evidence="6">The sequence shown here is derived from an EMBL/GenBank/DDBJ whole genome shotgun (WGS) entry which is preliminary data.</text>
</comment>
<evidence type="ECO:0000313" key="7">
    <source>
        <dbReference type="Proteomes" id="UP001466331"/>
    </source>
</evidence>
<dbReference type="InterPro" id="IPR013783">
    <property type="entry name" value="Ig-like_fold"/>
</dbReference>
<dbReference type="InterPro" id="IPR017853">
    <property type="entry name" value="GH"/>
</dbReference>
<dbReference type="InterPro" id="IPR050288">
    <property type="entry name" value="Cellulose_deg_GH3"/>
</dbReference>
<dbReference type="PANTHER" id="PTHR42715">
    <property type="entry name" value="BETA-GLUCOSIDASE"/>
    <property type="match status" value="1"/>
</dbReference>
<dbReference type="Pfam" id="PF07691">
    <property type="entry name" value="PA14"/>
    <property type="match status" value="1"/>
</dbReference>
<dbReference type="PROSITE" id="PS00775">
    <property type="entry name" value="GLYCOSYL_HYDROL_F3"/>
    <property type="match status" value="1"/>
</dbReference>
<dbReference type="SUPFAM" id="SSF51445">
    <property type="entry name" value="(Trans)glycosidases"/>
    <property type="match status" value="1"/>
</dbReference>
<dbReference type="Gene3D" id="2.60.40.10">
    <property type="entry name" value="Immunoglobulins"/>
    <property type="match status" value="1"/>
</dbReference>
<dbReference type="Gene3D" id="2.60.120.260">
    <property type="entry name" value="Galactose-binding domain-like"/>
    <property type="match status" value="1"/>
</dbReference>
<organism evidence="6 7">
    <name type="scientific">Rarispira pelagica</name>
    <dbReference type="NCBI Taxonomy" id="3141764"/>
    <lineage>
        <taxon>Bacteria</taxon>
        <taxon>Pseudomonadati</taxon>
        <taxon>Spirochaetota</taxon>
        <taxon>Spirochaetia</taxon>
        <taxon>Winmispirales</taxon>
        <taxon>Winmispiraceae</taxon>
        <taxon>Rarispira</taxon>
    </lineage>
</organism>
<dbReference type="Pfam" id="PF01915">
    <property type="entry name" value="Glyco_hydro_3_C"/>
    <property type="match status" value="1"/>
</dbReference>
<dbReference type="SMART" id="SM01217">
    <property type="entry name" value="Fn3_like"/>
    <property type="match status" value="1"/>
</dbReference>
<evidence type="ECO:0000313" key="6">
    <source>
        <dbReference type="EMBL" id="MEM5948362.1"/>
    </source>
</evidence>
<dbReference type="InterPro" id="IPR019800">
    <property type="entry name" value="Glyco_hydro_3_AS"/>
</dbReference>
<evidence type="ECO:0000256" key="3">
    <source>
        <dbReference type="ARBA" id="ARBA00023277"/>
    </source>
</evidence>
<dbReference type="GO" id="GO:0016787">
    <property type="term" value="F:hydrolase activity"/>
    <property type="evidence" value="ECO:0007669"/>
    <property type="project" value="UniProtKB-KW"/>
</dbReference>
<dbReference type="InterPro" id="IPR026891">
    <property type="entry name" value="Fn3-like"/>
</dbReference>
<dbReference type="InterPro" id="IPR001764">
    <property type="entry name" value="Glyco_hydro_3_N"/>
</dbReference>
<dbReference type="InterPro" id="IPR011658">
    <property type="entry name" value="PA14_dom"/>
</dbReference>
<dbReference type="SMART" id="SM00758">
    <property type="entry name" value="PA14"/>
    <property type="match status" value="1"/>
</dbReference>
<proteinExistence type="inferred from homology"/>
<protein>
    <submittedName>
        <fullName evidence="6">Glycoside hydrolase family 3 C-terminal domain-containing protein</fullName>
    </submittedName>
</protein>
<dbReference type="RefSeq" id="WP_420069812.1">
    <property type="nucleotide sequence ID" value="NZ_JBCHKQ010000003.1"/>
</dbReference>
<dbReference type="InterPro" id="IPR037524">
    <property type="entry name" value="PA14/GLEYA"/>
</dbReference>